<feature type="repeat" description="Solcar" evidence="9">
    <location>
        <begin position="34"/>
        <end position="121"/>
    </location>
</feature>
<keyword evidence="3 10" id="KW-0813">Transport</keyword>
<keyword evidence="6" id="KW-1133">Transmembrane helix</keyword>
<evidence type="ECO:0000256" key="7">
    <source>
        <dbReference type="ARBA" id="ARBA00023128"/>
    </source>
</evidence>
<evidence type="ECO:0000256" key="3">
    <source>
        <dbReference type="ARBA" id="ARBA00022448"/>
    </source>
</evidence>
<comment type="similarity">
    <text evidence="2 10">Belongs to the mitochondrial carrier (TC 2.A.29) family.</text>
</comment>
<organism evidence="11">
    <name type="scientific">Alexandrium monilatum</name>
    <dbReference type="NCBI Taxonomy" id="311494"/>
    <lineage>
        <taxon>Eukaryota</taxon>
        <taxon>Sar</taxon>
        <taxon>Alveolata</taxon>
        <taxon>Dinophyceae</taxon>
        <taxon>Gonyaulacales</taxon>
        <taxon>Pyrocystaceae</taxon>
        <taxon>Alexandrium</taxon>
    </lineage>
</organism>
<evidence type="ECO:0000256" key="2">
    <source>
        <dbReference type="ARBA" id="ARBA00006375"/>
    </source>
</evidence>
<evidence type="ECO:0000256" key="5">
    <source>
        <dbReference type="ARBA" id="ARBA00022737"/>
    </source>
</evidence>
<comment type="subcellular location">
    <subcellularLocation>
        <location evidence="1">Mitochondrion membrane</location>
        <topology evidence="1">Multi-pass membrane protein</topology>
    </subcellularLocation>
</comment>
<dbReference type="PANTHER" id="PTHR45788">
    <property type="entry name" value="SUCCINATE/FUMARATE MITOCHONDRIAL TRANSPORTER-RELATED"/>
    <property type="match status" value="1"/>
</dbReference>
<dbReference type="Gene3D" id="1.50.40.10">
    <property type="entry name" value="Mitochondrial carrier domain"/>
    <property type="match status" value="1"/>
</dbReference>
<dbReference type="AlphaFoldDB" id="A0A7S4SNE1"/>
<evidence type="ECO:0000313" key="11">
    <source>
        <dbReference type="EMBL" id="CAE4650992.1"/>
    </source>
</evidence>
<dbReference type="InterPro" id="IPR023395">
    <property type="entry name" value="MCP_dom_sf"/>
</dbReference>
<evidence type="ECO:0000256" key="9">
    <source>
        <dbReference type="PROSITE-ProRule" id="PRU00282"/>
    </source>
</evidence>
<evidence type="ECO:0000256" key="6">
    <source>
        <dbReference type="ARBA" id="ARBA00022989"/>
    </source>
</evidence>
<dbReference type="GO" id="GO:0071913">
    <property type="term" value="F:citrate secondary active transmembrane transporter activity"/>
    <property type="evidence" value="ECO:0007669"/>
    <property type="project" value="TreeGrafter"/>
</dbReference>
<keyword evidence="7" id="KW-0496">Mitochondrion</keyword>
<evidence type="ECO:0000256" key="8">
    <source>
        <dbReference type="ARBA" id="ARBA00023136"/>
    </source>
</evidence>
<dbReference type="InterPro" id="IPR049563">
    <property type="entry name" value="TXTP-like"/>
</dbReference>
<dbReference type="PRINTS" id="PR00926">
    <property type="entry name" value="MITOCARRIER"/>
</dbReference>
<evidence type="ECO:0000256" key="4">
    <source>
        <dbReference type="ARBA" id="ARBA00022692"/>
    </source>
</evidence>
<dbReference type="InterPro" id="IPR018108">
    <property type="entry name" value="MCP_transmembrane"/>
</dbReference>
<evidence type="ECO:0000256" key="1">
    <source>
        <dbReference type="ARBA" id="ARBA00004225"/>
    </source>
</evidence>
<sequence>MVQGLSGFTVPVSNSTHQALTLFAMGGLKSDPSEGPVRTFVKGFLTGFIEAVICYPTEFVKTQLQLQSKTNPEYKGMVDCAVKTFRASGPMGLYRGAAPLIVGSSFKQSARWSGYQGAVNQLKDEKGNLTIPKRMLAGAVGGVTEAVFAVTPMETIKTRVTDDVRRGTGNYKGSLDACIKIMKSEGPMGLYRGVVPTIAKQGTNQMVRFPVQHLCMQAMVGGDKEAMKNPLYNGVAGAAAGAVSVILTMPQDTVKTRMQGEEAKKLYKSTLDCAKQILQKEGPAFFFSGTLPRMVRVSLDVGITFCVFPLLSKYI</sequence>
<dbReference type="PROSITE" id="PS50920">
    <property type="entry name" value="SOLCAR"/>
    <property type="match status" value="3"/>
</dbReference>
<gene>
    <name evidence="11" type="ORF">AMON00008_LOCUS53051</name>
</gene>
<dbReference type="EMBL" id="HBNR01074667">
    <property type="protein sequence ID" value="CAE4650992.1"/>
    <property type="molecule type" value="Transcribed_RNA"/>
</dbReference>
<accession>A0A7S4SNE1</accession>
<proteinExistence type="inferred from homology"/>
<reference evidence="11" key="1">
    <citation type="submission" date="2021-01" db="EMBL/GenBank/DDBJ databases">
        <authorList>
            <person name="Corre E."/>
            <person name="Pelletier E."/>
            <person name="Niang G."/>
            <person name="Scheremetjew M."/>
            <person name="Finn R."/>
            <person name="Kale V."/>
            <person name="Holt S."/>
            <person name="Cochrane G."/>
            <person name="Meng A."/>
            <person name="Brown T."/>
            <person name="Cohen L."/>
        </authorList>
    </citation>
    <scope>NUCLEOTIDE SEQUENCE</scope>
    <source>
        <strain evidence="11">CCMP3105</strain>
    </source>
</reference>
<keyword evidence="4 9" id="KW-0812">Transmembrane</keyword>
<dbReference type="Pfam" id="PF00153">
    <property type="entry name" value="Mito_carr"/>
    <property type="match status" value="3"/>
</dbReference>
<evidence type="ECO:0000256" key="10">
    <source>
        <dbReference type="RuleBase" id="RU000488"/>
    </source>
</evidence>
<dbReference type="GO" id="GO:0006843">
    <property type="term" value="P:mitochondrial citrate transmembrane transport"/>
    <property type="evidence" value="ECO:0007669"/>
    <property type="project" value="TreeGrafter"/>
</dbReference>
<keyword evidence="5" id="KW-0677">Repeat</keyword>
<protein>
    <submittedName>
        <fullName evidence="11">Uncharacterized protein</fullName>
    </submittedName>
</protein>
<feature type="repeat" description="Solcar" evidence="9">
    <location>
        <begin position="228"/>
        <end position="314"/>
    </location>
</feature>
<dbReference type="PANTHER" id="PTHR45788:SF4">
    <property type="entry name" value="TRICARBOXYLATE TRANSPORT PROTEIN, MITOCHONDRIAL"/>
    <property type="match status" value="1"/>
</dbReference>
<keyword evidence="8 9" id="KW-0472">Membrane</keyword>
<dbReference type="GO" id="GO:0031966">
    <property type="term" value="C:mitochondrial membrane"/>
    <property type="evidence" value="ECO:0007669"/>
    <property type="project" value="UniProtKB-SubCell"/>
</dbReference>
<dbReference type="InterPro" id="IPR002067">
    <property type="entry name" value="MCP"/>
</dbReference>
<name>A0A7S4SNE1_9DINO</name>
<feature type="repeat" description="Solcar" evidence="9">
    <location>
        <begin position="132"/>
        <end position="218"/>
    </location>
</feature>
<dbReference type="SUPFAM" id="SSF103506">
    <property type="entry name" value="Mitochondrial carrier"/>
    <property type="match status" value="1"/>
</dbReference>